<dbReference type="EMBL" id="ADLW01000006">
    <property type="protein sequence ID" value="EGK03607.1"/>
    <property type="molecule type" value="Genomic_DNA"/>
</dbReference>
<evidence type="ECO:0000313" key="4">
    <source>
        <dbReference type="Proteomes" id="UP000006420"/>
    </source>
</evidence>
<keyword evidence="4" id="KW-1185">Reference proteome</keyword>
<feature type="coiled-coil region" evidence="1">
    <location>
        <begin position="516"/>
        <end position="609"/>
    </location>
</feature>
<proteinExistence type="predicted"/>
<dbReference type="eggNOG" id="COG5107">
    <property type="taxonomic scope" value="Bacteria"/>
</dbReference>
<dbReference type="RefSeq" id="WP_006843045.1">
    <property type="nucleotide sequence ID" value="NZ_AQWJ01000003.1"/>
</dbReference>
<dbReference type="OrthoDB" id="5422202at2"/>
<evidence type="ECO:0008006" key="5">
    <source>
        <dbReference type="Google" id="ProtNLM"/>
    </source>
</evidence>
<dbReference type="Proteomes" id="UP000006420">
    <property type="component" value="Unassembled WGS sequence"/>
</dbReference>
<dbReference type="InterPro" id="IPR007139">
    <property type="entry name" value="DUF349"/>
</dbReference>
<dbReference type="STRING" id="742767.HMPREF9456_01674"/>
<name>F8X0Q5_9BACT</name>
<feature type="compositionally biased region" description="Polar residues" evidence="2">
    <location>
        <begin position="32"/>
        <end position="43"/>
    </location>
</feature>
<evidence type="ECO:0000313" key="3">
    <source>
        <dbReference type="EMBL" id="EGK03607.1"/>
    </source>
</evidence>
<dbReference type="GeneID" id="78082326"/>
<dbReference type="HOGENOM" id="CLU_019817_0_0_10"/>
<dbReference type="Pfam" id="PF03993">
    <property type="entry name" value="DUF349"/>
    <property type="match status" value="5"/>
</dbReference>
<keyword evidence="1" id="KW-0175">Coiled coil</keyword>
<organism evidence="3 4">
    <name type="scientific">Dysgonomonas mossii DSM 22836</name>
    <dbReference type="NCBI Taxonomy" id="742767"/>
    <lineage>
        <taxon>Bacteria</taxon>
        <taxon>Pseudomonadati</taxon>
        <taxon>Bacteroidota</taxon>
        <taxon>Bacteroidia</taxon>
        <taxon>Bacteroidales</taxon>
        <taxon>Dysgonomonadaceae</taxon>
        <taxon>Dysgonomonas</taxon>
    </lineage>
</organism>
<accession>F8X0Q5</accession>
<gene>
    <name evidence="3" type="ORF">HMPREF9456_01674</name>
</gene>
<feature type="compositionally biased region" description="Low complexity" evidence="2">
    <location>
        <begin position="1"/>
        <end position="17"/>
    </location>
</feature>
<evidence type="ECO:0000256" key="2">
    <source>
        <dbReference type="SAM" id="MobiDB-lite"/>
    </source>
</evidence>
<reference evidence="3 4" key="1">
    <citation type="submission" date="2011-04" db="EMBL/GenBank/DDBJ databases">
        <title>The Genome Sequence of Dysgonomonas mossii DSM 22836.</title>
        <authorList>
            <consortium name="The Broad Institute Genome Sequencing Platform"/>
            <person name="Earl A."/>
            <person name="Ward D."/>
            <person name="Feldgarden M."/>
            <person name="Gevers D."/>
            <person name="Pudlo N."/>
            <person name="Martens E."/>
            <person name="Allen-Vercoe E."/>
            <person name="Young S.K."/>
            <person name="Zeng Q."/>
            <person name="Gargeya S."/>
            <person name="Fitzgerald M."/>
            <person name="Haas B."/>
            <person name="Abouelleil A."/>
            <person name="Alvarado L."/>
            <person name="Arachchi H.M."/>
            <person name="Berlin A."/>
            <person name="Brown A."/>
            <person name="Chapman S.B."/>
            <person name="Chen Z."/>
            <person name="Dunbar C."/>
            <person name="Freedman E."/>
            <person name="Gearin G."/>
            <person name="Gellesch M."/>
            <person name="Goldberg J."/>
            <person name="Griggs A."/>
            <person name="Gujja S."/>
            <person name="Heiman D."/>
            <person name="Howarth C."/>
            <person name="Larson L."/>
            <person name="Lui A."/>
            <person name="MacDonald P.J.P."/>
            <person name="Mehta T."/>
            <person name="Montmayeur A."/>
            <person name="Murphy C."/>
            <person name="Neiman D."/>
            <person name="Pearson M."/>
            <person name="Priest M."/>
            <person name="Roberts A."/>
            <person name="Saif S."/>
            <person name="Shea T."/>
            <person name="Shenoy N."/>
            <person name="Sisk P."/>
            <person name="Stolte C."/>
            <person name="Sykes S."/>
            <person name="Yandava C."/>
            <person name="Wortman J."/>
            <person name="Nusbaum C."/>
            <person name="Birren B."/>
        </authorList>
    </citation>
    <scope>NUCLEOTIDE SEQUENCE [LARGE SCALE GENOMIC DNA]</scope>
    <source>
        <strain evidence="3 4">DSM 22836</strain>
    </source>
</reference>
<feature type="region of interest" description="Disordered" evidence="2">
    <location>
        <begin position="1"/>
        <end position="43"/>
    </location>
</feature>
<sequence length="615" mass="72027">MNENLNPELPENNLPEEVTNQSVEEEAKEQSETSTETSVAKQVSLTKDEIIEKLKNLTAQTEIPSRAEVESLKQAFYKLRSAAIEEQKAEFVEAGNDAEAFVPAPDPSEDVLKTFLSELKEKRASQAAAEESLKEENYNKKLQIIESIKNLTESSDDFNKLYKEFKDLQQGWNDITLVPQSKEKDLWKSYQIYTEKFYDLIKINNEFRDYDFKKNLELKNAICESVEKLIDDTDSVSAFHQLQNFHQQWREIGPVARELREEIWTRFKNASTAINKKYQTHFESLKGREEENLVEKTAICEALKNIDYSTLTSFKEWDEKSKEVIELQAKWKTIGFVPKKVNNQIFEEFRSLCDAFFEKKSEFFKGVRGEMDENLEKKRALTEQAKALKDSTDWKSTTDKLIAIQKEWKTIGPVPRKYSDAIWKEFVTACDYFFEQKKKNESSQKSEELDNLAAKKEIIEKIKNVDQSLEPSELIAKVRELADEWHKIGFVPFKEKDKIYKEFHQAVDAHYDRLKVDKTERRFESFKSNIKDISKQDNPKRALYRERDHLMHQYNKVKSDLQTYENNMNFLSISSKGASGLLKDVNNKIEKLKEEMELLVKKIEALDENLNELEK</sequence>
<comment type="caution">
    <text evidence="3">The sequence shown here is derived from an EMBL/GenBank/DDBJ whole genome shotgun (WGS) entry which is preliminary data.</text>
</comment>
<evidence type="ECO:0000256" key="1">
    <source>
        <dbReference type="SAM" id="Coils"/>
    </source>
</evidence>
<dbReference type="AlphaFoldDB" id="F8X0Q5"/>
<protein>
    <recommendedName>
        <fullName evidence="5">DUF349 domain-containing protein</fullName>
    </recommendedName>
</protein>